<dbReference type="GO" id="GO:0003677">
    <property type="term" value="F:DNA binding"/>
    <property type="evidence" value="ECO:0007669"/>
    <property type="project" value="UniProtKB-KW"/>
</dbReference>
<reference evidence="4" key="2">
    <citation type="submission" date="2013-08" db="EMBL/GenBank/DDBJ databases">
        <title>Draft genome sequence of Anaerofustis stercorihominis (DSM 17244).</title>
        <authorList>
            <person name="Sudarsanam P."/>
            <person name="Ley R."/>
            <person name="Guruge J."/>
            <person name="Turnbaugh P.J."/>
            <person name="Mahowald M."/>
            <person name="Liep D."/>
            <person name="Gordon J."/>
        </authorList>
    </citation>
    <scope>NUCLEOTIDE SEQUENCE</scope>
    <source>
        <strain evidence="4">DSM 17244</strain>
    </source>
</reference>
<dbReference type="PANTHER" id="PTHR46797:SF1">
    <property type="entry name" value="METHYLPHOSPHONATE SYNTHASE"/>
    <property type="match status" value="1"/>
</dbReference>
<dbReference type="InterPro" id="IPR001387">
    <property type="entry name" value="Cro/C1-type_HTH"/>
</dbReference>
<dbReference type="SMART" id="SM00530">
    <property type="entry name" value="HTH_XRE"/>
    <property type="match status" value="1"/>
</dbReference>
<dbReference type="GeneID" id="98001436"/>
<evidence type="ECO:0000259" key="3">
    <source>
        <dbReference type="PROSITE" id="PS50943"/>
    </source>
</evidence>
<gene>
    <name evidence="4" type="ORF">ANASTE_01585</name>
</gene>
<dbReference type="GO" id="GO:0003700">
    <property type="term" value="F:DNA-binding transcription factor activity"/>
    <property type="evidence" value="ECO:0007669"/>
    <property type="project" value="TreeGrafter"/>
</dbReference>
<evidence type="ECO:0000313" key="4">
    <source>
        <dbReference type="EMBL" id="EDS71882.1"/>
    </source>
</evidence>
<dbReference type="Proteomes" id="UP000005178">
    <property type="component" value="Unassembled WGS sequence"/>
</dbReference>
<organism evidence="4 5">
    <name type="scientific">Anaerofustis stercorihominis DSM 17244</name>
    <dbReference type="NCBI Taxonomy" id="445971"/>
    <lineage>
        <taxon>Bacteria</taxon>
        <taxon>Bacillati</taxon>
        <taxon>Bacillota</taxon>
        <taxon>Clostridia</taxon>
        <taxon>Eubacteriales</taxon>
        <taxon>Eubacteriaceae</taxon>
        <taxon>Anaerofustis</taxon>
    </lineage>
</organism>
<protein>
    <submittedName>
        <fullName evidence="4">DNA-binding helix-turn-helix protein</fullName>
    </submittedName>
</protein>
<feature type="compositionally biased region" description="Basic and acidic residues" evidence="2">
    <location>
        <begin position="148"/>
        <end position="172"/>
    </location>
</feature>
<dbReference type="InterPro" id="IPR050807">
    <property type="entry name" value="TransReg_Diox_bact_type"/>
</dbReference>
<sequence>MNNLEIGNRIKQVRQEKGLSLRELGEIIGISGATIQRYENGLINRLKLPVIESIANALGVNPSWLIFKSKNKYKTLVNDKNTISSENKDLLNKFNKLSPNRQKRINKFIDMELEEQKEEEMAKESTAAYTGTDGGHSIAAESTQKYNQAEEKSKPKVTKEDLDRIYNKIDKE</sequence>
<feature type="region of interest" description="Disordered" evidence="2">
    <location>
        <begin position="116"/>
        <end position="172"/>
    </location>
</feature>
<name>B1CC85_9FIRM</name>
<dbReference type="SUPFAM" id="SSF47413">
    <property type="entry name" value="lambda repressor-like DNA-binding domains"/>
    <property type="match status" value="1"/>
</dbReference>
<dbReference type="eggNOG" id="COG1426">
    <property type="taxonomic scope" value="Bacteria"/>
</dbReference>
<dbReference type="Gene3D" id="1.10.260.40">
    <property type="entry name" value="lambda repressor-like DNA-binding domains"/>
    <property type="match status" value="1"/>
</dbReference>
<evidence type="ECO:0000313" key="5">
    <source>
        <dbReference type="Proteomes" id="UP000005178"/>
    </source>
</evidence>
<dbReference type="PANTHER" id="PTHR46797">
    <property type="entry name" value="HTH-TYPE TRANSCRIPTIONAL REGULATOR"/>
    <property type="match status" value="1"/>
</dbReference>
<keyword evidence="1 4" id="KW-0238">DNA-binding</keyword>
<dbReference type="EMBL" id="ABIL02000006">
    <property type="protein sequence ID" value="EDS71882.1"/>
    <property type="molecule type" value="Genomic_DNA"/>
</dbReference>
<dbReference type="OrthoDB" id="9795511at2"/>
<dbReference type="PROSITE" id="PS50943">
    <property type="entry name" value="HTH_CROC1"/>
    <property type="match status" value="1"/>
</dbReference>
<dbReference type="Pfam" id="PF01381">
    <property type="entry name" value="HTH_3"/>
    <property type="match status" value="1"/>
</dbReference>
<dbReference type="GO" id="GO:0005829">
    <property type="term" value="C:cytosol"/>
    <property type="evidence" value="ECO:0007669"/>
    <property type="project" value="TreeGrafter"/>
</dbReference>
<dbReference type="STRING" id="445971.ANASTE_01585"/>
<proteinExistence type="predicted"/>
<feature type="domain" description="HTH cro/C1-type" evidence="3">
    <location>
        <begin position="10"/>
        <end position="65"/>
    </location>
</feature>
<dbReference type="HOGENOM" id="CLU_066192_4_3_9"/>
<dbReference type="RefSeq" id="WP_007050352.1">
    <property type="nucleotide sequence ID" value="NZ_DS560019.1"/>
</dbReference>
<dbReference type="AlphaFoldDB" id="B1CC85"/>
<dbReference type="CDD" id="cd00093">
    <property type="entry name" value="HTH_XRE"/>
    <property type="match status" value="1"/>
</dbReference>
<reference evidence="4" key="1">
    <citation type="submission" date="2008-01" db="EMBL/GenBank/DDBJ databases">
        <authorList>
            <person name="Fulton L."/>
            <person name="Clifton S."/>
            <person name="Fulton B."/>
            <person name="Xu J."/>
            <person name="Minx P."/>
            <person name="Pepin K.H."/>
            <person name="Johnson M."/>
            <person name="Thiruvilangam P."/>
            <person name="Bhonagiri V."/>
            <person name="Nash W.E."/>
            <person name="Mardis E.R."/>
            <person name="Wilson R.K."/>
        </authorList>
    </citation>
    <scope>NUCLEOTIDE SEQUENCE [LARGE SCALE GENOMIC DNA]</scope>
    <source>
        <strain evidence="4">DSM 17244</strain>
    </source>
</reference>
<comment type="caution">
    <text evidence="4">The sequence shown here is derived from an EMBL/GenBank/DDBJ whole genome shotgun (WGS) entry which is preliminary data.</text>
</comment>
<evidence type="ECO:0000256" key="2">
    <source>
        <dbReference type="SAM" id="MobiDB-lite"/>
    </source>
</evidence>
<accession>B1CC85</accession>
<dbReference type="InterPro" id="IPR010982">
    <property type="entry name" value="Lambda_DNA-bd_dom_sf"/>
</dbReference>
<keyword evidence="5" id="KW-1185">Reference proteome</keyword>
<evidence type="ECO:0000256" key="1">
    <source>
        <dbReference type="ARBA" id="ARBA00023125"/>
    </source>
</evidence>